<dbReference type="EMBL" id="WIXE01004604">
    <property type="protein sequence ID" value="KAK5982900.1"/>
    <property type="molecule type" value="Genomic_DNA"/>
</dbReference>
<evidence type="ECO:0000313" key="5">
    <source>
        <dbReference type="Proteomes" id="UP001331761"/>
    </source>
</evidence>
<evidence type="ECO:0000313" key="4">
    <source>
        <dbReference type="EMBL" id="KAK5982900.1"/>
    </source>
</evidence>
<keyword evidence="1" id="KW-0677">Repeat</keyword>
<proteinExistence type="predicted"/>
<evidence type="ECO:0000256" key="1">
    <source>
        <dbReference type="ARBA" id="ARBA00022737"/>
    </source>
</evidence>
<sequence>MKEIGFVQVASAFAALSTAVLLATIASLIRDINVLHDEVKFHSSEYRQQTDAAWTALMDLQPRLFPLKPRHELLTSIFRPKRQTSNQLPAWCQCEVTRPVCAPGPPGPTGPKGTRGPRGQPGRRGSDNYE</sequence>
<feature type="non-terminal residue" evidence="4">
    <location>
        <position position="130"/>
    </location>
</feature>
<evidence type="ECO:0000256" key="2">
    <source>
        <dbReference type="SAM" id="MobiDB-lite"/>
    </source>
</evidence>
<dbReference type="AlphaFoldDB" id="A0AAN8G3Q1"/>
<evidence type="ECO:0000259" key="3">
    <source>
        <dbReference type="Pfam" id="PF01484"/>
    </source>
</evidence>
<accession>A0AAN8G3Q1</accession>
<organism evidence="4 5">
    <name type="scientific">Trichostrongylus colubriformis</name>
    <name type="common">Black scour worm</name>
    <dbReference type="NCBI Taxonomy" id="6319"/>
    <lineage>
        <taxon>Eukaryota</taxon>
        <taxon>Metazoa</taxon>
        <taxon>Ecdysozoa</taxon>
        <taxon>Nematoda</taxon>
        <taxon>Chromadorea</taxon>
        <taxon>Rhabditida</taxon>
        <taxon>Rhabditina</taxon>
        <taxon>Rhabditomorpha</taxon>
        <taxon>Strongyloidea</taxon>
        <taxon>Trichostrongylidae</taxon>
        <taxon>Trichostrongylus</taxon>
    </lineage>
</organism>
<dbReference type="Pfam" id="PF01484">
    <property type="entry name" value="Col_cuticle_N"/>
    <property type="match status" value="1"/>
</dbReference>
<protein>
    <recommendedName>
        <fullName evidence="3">Nematode cuticle collagen N-terminal domain-containing protein</fullName>
    </recommendedName>
</protein>
<feature type="compositionally biased region" description="Low complexity" evidence="2">
    <location>
        <begin position="111"/>
        <end position="120"/>
    </location>
</feature>
<dbReference type="InterPro" id="IPR002486">
    <property type="entry name" value="Col_cuticle_N"/>
</dbReference>
<keyword evidence="5" id="KW-1185">Reference proteome</keyword>
<feature type="region of interest" description="Disordered" evidence="2">
    <location>
        <begin position="98"/>
        <end position="130"/>
    </location>
</feature>
<gene>
    <name evidence="4" type="ORF">GCK32_021617</name>
</gene>
<dbReference type="Proteomes" id="UP001331761">
    <property type="component" value="Unassembled WGS sequence"/>
</dbReference>
<name>A0AAN8G3Q1_TRICO</name>
<comment type="caution">
    <text evidence="4">The sequence shown here is derived from an EMBL/GenBank/DDBJ whole genome shotgun (WGS) entry which is preliminary data.</text>
</comment>
<reference evidence="4 5" key="1">
    <citation type="submission" date="2019-10" db="EMBL/GenBank/DDBJ databases">
        <title>Assembly and Annotation for the nematode Trichostrongylus colubriformis.</title>
        <authorList>
            <person name="Martin J."/>
        </authorList>
    </citation>
    <scope>NUCLEOTIDE SEQUENCE [LARGE SCALE GENOMIC DNA]</scope>
    <source>
        <strain evidence="4">G859</strain>
        <tissue evidence="4">Whole worm</tissue>
    </source>
</reference>
<dbReference type="GO" id="GO:0042302">
    <property type="term" value="F:structural constituent of cuticle"/>
    <property type="evidence" value="ECO:0007669"/>
    <property type="project" value="InterPro"/>
</dbReference>
<feature type="domain" description="Nematode cuticle collagen N-terminal" evidence="3">
    <location>
        <begin position="9"/>
        <end position="55"/>
    </location>
</feature>